<evidence type="ECO:0000256" key="1">
    <source>
        <dbReference type="SAM" id="MobiDB-lite"/>
    </source>
</evidence>
<evidence type="ECO:0000313" key="3">
    <source>
        <dbReference type="Proteomes" id="UP001412067"/>
    </source>
</evidence>
<organism evidence="2 3">
    <name type="scientific">Platanthera guangdongensis</name>
    <dbReference type="NCBI Taxonomy" id="2320717"/>
    <lineage>
        <taxon>Eukaryota</taxon>
        <taxon>Viridiplantae</taxon>
        <taxon>Streptophyta</taxon>
        <taxon>Embryophyta</taxon>
        <taxon>Tracheophyta</taxon>
        <taxon>Spermatophyta</taxon>
        <taxon>Magnoliopsida</taxon>
        <taxon>Liliopsida</taxon>
        <taxon>Asparagales</taxon>
        <taxon>Orchidaceae</taxon>
        <taxon>Orchidoideae</taxon>
        <taxon>Orchideae</taxon>
        <taxon>Orchidinae</taxon>
        <taxon>Platanthera</taxon>
    </lineage>
</organism>
<keyword evidence="3" id="KW-1185">Reference proteome</keyword>
<gene>
    <name evidence="2" type="ORF">KSP40_PGU019559</name>
</gene>
<reference evidence="2 3" key="1">
    <citation type="journal article" date="2022" name="Nat. Plants">
        <title>Genomes of leafy and leafless Platanthera orchids illuminate the evolution of mycoheterotrophy.</title>
        <authorList>
            <person name="Li M.H."/>
            <person name="Liu K.W."/>
            <person name="Li Z."/>
            <person name="Lu H.C."/>
            <person name="Ye Q.L."/>
            <person name="Zhang D."/>
            <person name="Wang J.Y."/>
            <person name="Li Y.F."/>
            <person name="Zhong Z.M."/>
            <person name="Liu X."/>
            <person name="Yu X."/>
            <person name="Liu D.K."/>
            <person name="Tu X.D."/>
            <person name="Liu B."/>
            <person name="Hao Y."/>
            <person name="Liao X.Y."/>
            <person name="Jiang Y.T."/>
            <person name="Sun W.H."/>
            <person name="Chen J."/>
            <person name="Chen Y.Q."/>
            <person name="Ai Y."/>
            <person name="Zhai J.W."/>
            <person name="Wu S.S."/>
            <person name="Zhou Z."/>
            <person name="Hsiao Y.Y."/>
            <person name="Wu W.L."/>
            <person name="Chen Y.Y."/>
            <person name="Lin Y.F."/>
            <person name="Hsu J.L."/>
            <person name="Li C.Y."/>
            <person name="Wang Z.W."/>
            <person name="Zhao X."/>
            <person name="Zhong W.Y."/>
            <person name="Ma X.K."/>
            <person name="Ma L."/>
            <person name="Huang J."/>
            <person name="Chen G.Z."/>
            <person name="Huang M.Z."/>
            <person name="Huang L."/>
            <person name="Peng D.H."/>
            <person name="Luo Y.B."/>
            <person name="Zou S.Q."/>
            <person name="Chen S.P."/>
            <person name="Lan S."/>
            <person name="Tsai W.C."/>
            <person name="Van de Peer Y."/>
            <person name="Liu Z.J."/>
        </authorList>
    </citation>
    <scope>NUCLEOTIDE SEQUENCE [LARGE SCALE GENOMIC DNA]</scope>
    <source>
        <strain evidence="2">Lor288</strain>
    </source>
</reference>
<sequence>MEAGKNAVVSSSPSTETCLSEVRIESSPTAIGFSDSCPCCGNRKRRSLLPASSYRKKLLVLHGSANPDPITSPLSPTAGSPSLTPPLPSRPFLCSDPISPMSPPPPPTTPILHKPPFPEDSPAVTPAETLERSNSTLTEEKGMICTGKDEKKARLKNAEEEASPEEVRVCFRCRCGVVRRIRLVQ</sequence>
<accession>A0ABR2MZK5</accession>
<feature type="compositionally biased region" description="Low complexity" evidence="1">
    <location>
        <begin position="71"/>
        <end position="82"/>
    </location>
</feature>
<dbReference type="EMBL" id="JBBWWR010000003">
    <property type="protein sequence ID" value="KAK8969657.1"/>
    <property type="molecule type" value="Genomic_DNA"/>
</dbReference>
<comment type="caution">
    <text evidence="2">The sequence shown here is derived from an EMBL/GenBank/DDBJ whole genome shotgun (WGS) entry which is preliminary data.</text>
</comment>
<protein>
    <submittedName>
        <fullName evidence="2">Uncharacterized protein</fullName>
    </submittedName>
</protein>
<name>A0ABR2MZK5_9ASPA</name>
<evidence type="ECO:0000313" key="2">
    <source>
        <dbReference type="EMBL" id="KAK8969657.1"/>
    </source>
</evidence>
<feature type="compositionally biased region" description="Pro residues" evidence="1">
    <location>
        <begin position="100"/>
        <end position="119"/>
    </location>
</feature>
<feature type="region of interest" description="Disordered" evidence="1">
    <location>
        <begin position="67"/>
        <end position="134"/>
    </location>
</feature>
<proteinExistence type="predicted"/>
<dbReference type="Proteomes" id="UP001412067">
    <property type="component" value="Unassembled WGS sequence"/>
</dbReference>